<feature type="domain" description="SusD-like N-terminal" evidence="8">
    <location>
        <begin position="98"/>
        <end position="209"/>
    </location>
</feature>
<evidence type="ECO:0000259" key="8">
    <source>
        <dbReference type="Pfam" id="PF14322"/>
    </source>
</evidence>
<reference evidence="10" key="1">
    <citation type="journal article" date="2019" name="Int. J. Syst. Evol. Microbiol.">
        <title>The Global Catalogue of Microorganisms (GCM) 10K type strain sequencing project: providing services to taxonomists for standard genome sequencing and annotation.</title>
        <authorList>
            <consortium name="The Broad Institute Genomics Platform"/>
            <consortium name="The Broad Institute Genome Sequencing Center for Infectious Disease"/>
            <person name="Wu L."/>
            <person name="Ma J."/>
        </authorList>
    </citation>
    <scope>NUCLEOTIDE SEQUENCE [LARGE SCALE GENOMIC DNA]</scope>
    <source>
        <strain evidence="10">KCTC 23098</strain>
    </source>
</reference>
<protein>
    <submittedName>
        <fullName evidence="9">RagB/SusD family nutrient uptake outer membrane protein</fullName>
    </submittedName>
</protein>
<evidence type="ECO:0000256" key="6">
    <source>
        <dbReference type="SAM" id="SignalP"/>
    </source>
</evidence>
<evidence type="ECO:0000256" key="4">
    <source>
        <dbReference type="ARBA" id="ARBA00023136"/>
    </source>
</evidence>
<keyword evidence="4" id="KW-0472">Membrane</keyword>
<gene>
    <name evidence="9" type="ORF">ACFS6J_22870</name>
</gene>
<dbReference type="Gene3D" id="1.25.40.390">
    <property type="match status" value="1"/>
</dbReference>
<dbReference type="SUPFAM" id="SSF48452">
    <property type="entry name" value="TPR-like"/>
    <property type="match status" value="1"/>
</dbReference>
<evidence type="ECO:0000259" key="7">
    <source>
        <dbReference type="Pfam" id="PF07980"/>
    </source>
</evidence>
<feature type="chain" id="PRO_5046283199" evidence="6">
    <location>
        <begin position="23"/>
        <end position="587"/>
    </location>
</feature>
<proteinExistence type="inferred from homology"/>
<name>A0ABW6B8T1_9SPHI</name>
<organism evidence="9 10">
    <name type="scientific">Olivibacter jilunii</name>
    <dbReference type="NCBI Taxonomy" id="985016"/>
    <lineage>
        <taxon>Bacteria</taxon>
        <taxon>Pseudomonadati</taxon>
        <taxon>Bacteroidota</taxon>
        <taxon>Sphingobacteriia</taxon>
        <taxon>Sphingobacteriales</taxon>
        <taxon>Sphingobacteriaceae</taxon>
        <taxon>Olivibacter</taxon>
    </lineage>
</organism>
<feature type="domain" description="RagB/SusD" evidence="7">
    <location>
        <begin position="300"/>
        <end position="584"/>
    </location>
</feature>
<evidence type="ECO:0000313" key="9">
    <source>
        <dbReference type="EMBL" id="MFD2964661.1"/>
    </source>
</evidence>
<comment type="caution">
    <text evidence="9">The sequence shown here is derived from an EMBL/GenBank/DDBJ whole genome shotgun (WGS) entry which is preliminary data.</text>
</comment>
<evidence type="ECO:0000256" key="5">
    <source>
        <dbReference type="ARBA" id="ARBA00023237"/>
    </source>
</evidence>
<evidence type="ECO:0000256" key="1">
    <source>
        <dbReference type="ARBA" id="ARBA00004442"/>
    </source>
</evidence>
<keyword evidence="3 6" id="KW-0732">Signal</keyword>
<dbReference type="RefSeq" id="WP_377612950.1">
    <property type="nucleotide sequence ID" value="NZ_JBHUPA010000022.1"/>
</dbReference>
<dbReference type="Pfam" id="PF14322">
    <property type="entry name" value="SusD-like_3"/>
    <property type="match status" value="1"/>
</dbReference>
<accession>A0ABW6B8T1</accession>
<dbReference type="PROSITE" id="PS51257">
    <property type="entry name" value="PROKAR_LIPOPROTEIN"/>
    <property type="match status" value="1"/>
</dbReference>
<dbReference type="Proteomes" id="UP001597560">
    <property type="component" value="Unassembled WGS sequence"/>
</dbReference>
<keyword evidence="10" id="KW-1185">Reference proteome</keyword>
<comment type="similarity">
    <text evidence="2">Belongs to the SusD family.</text>
</comment>
<dbReference type="InterPro" id="IPR012944">
    <property type="entry name" value="SusD_RagB_dom"/>
</dbReference>
<evidence type="ECO:0000313" key="10">
    <source>
        <dbReference type="Proteomes" id="UP001597560"/>
    </source>
</evidence>
<dbReference type="Pfam" id="PF07980">
    <property type="entry name" value="SusD_RagB"/>
    <property type="match status" value="1"/>
</dbReference>
<evidence type="ECO:0000256" key="3">
    <source>
        <dbReference type="ARBA" id="ARBA00022729"/>
    </source>
</evidence>
<sequence>MNKRKYRMKKIFFIATLALLTACEKSFEQYPPDKLSPENAFNTEKDLQLYANSFYNNLPSANDIVRGDQTSDFLVGSTIDNYLSGSYSAAQAGGWTWEPLRNINYFLEQMVRAQISDESRKHFEGLARFFRAYFYFNKVKQFGNVPWQEKTLTIDDPDLYKTQDSRAYVMEKVLADLNFACENISPAIDPTSSQISRPVALAFKSRICLFEGTYRKYHEELSLQATANTWLQEAADAAKQVIDGGQYRLNIESDPTTSFRNLFINEQPKTNEIMLAAINNASLRVLNDANWYWTSATYGRRLSFTKTFVNTFLNRDGSRFTDQANYNQIPFWEEVKNRDLRLQQCIRMGSYQREGQPAPPDFTYTYTGYMPYKFTLDSKATDGRAENNNSLPLMRYAEVLLNYAEAMAELNRFTEAEWNLTIKLLRERAGLSNTAMPLTADTYLEQEYFADQNLSAALLEIRRERAIELAMEGFRYDDLMRWKLANLLLKPYTGLYVPAMNTPYDLNEDGKDDVSFVTAVPSNPQKGIVYFVINGTQHYLTNQTSGNIVAQNNLRRIFDDFMYLRPIPIEEITLNPDLKQNAGWESR</sequence>
<dbReference type="InterPro" id="IPR011990">
    <property type="entry name" value="TPR-like_helical_dom_sf"/>
</dbReference>
<dbReference type="InterPro" id="IPR033985">
    <property type="entry name" value="SusD-like_N"/>
</dbReference>
<keyword evidence="5" id="KW-0998">Cell outer membrane</keyword>
<evidence type="ECO:0000256" key="2">
    <source>
        <dbReference type="ARBA" id="ARBA00006275"/>
    </source>
</evidence>
<dbReference type="EMBL" id="JBHUPA010000022">
    <property type="protein sequence ID" value="MFD2964661.1"/>
    <property type="molecule type" value="Genomic_DNA"/>
</dbReference>
<comment type="subcellular location">
    <subcellularLocation>
        <location evidence="1">Cell outer membrane</location>
    </subcellularLocation>
</comment>
<feature type="signal peptide" evidence="6">
    <location>
        <begin position="1"/>
        <end position="22"/>
    </location>
</feature>